<reference evidence="3 4" key="1">
    <citation type="submission" date="2017-09" db="EMBL/GenBank/DDBJ databases">
        <title>Depth-based differentiation of microbial function through sediment-hosted aquifers and enrichment of novel symbionts in the deep terrestrial subsurface.</title>
        <authorList>
            <person name="Probst A.J."/>
            <person name="Ladd B."/>
            <person name="Jarett J.K."/>
            <person name="Geller-Mcgrath D.E."/>
            <person name="Sieber C.M."/>
            <person name="Emerson J.B."/>
            <person name="Anantharaman K."/>
            <person name="Thomas B.C."/>
            <person name="Malmstrom R."/>
            <person name="Stieglmeier M."/>
            <person name="Klingl A."/>
            <person name="Woyke T."/>
            <person name="Ryan C.M."/>
            <person name="Banfield J.F."/>
        </authorList>
    </citation>
    <scope>NUCLEOTIDE SEQUENCE [LARGE SCALE GENOMIC DNA]</scope>
    <source>
        <strain evidence="3">CG_4_10_14_3_um_filter_34_13</strain>
    </source>
</reference>
<evidence type="ECO:0000313" key="4">
    <source>
        <dbReference type="Proteomes" id="UP000230646"/>
    </source>
</evidence>
<feature type="domain" description="Transposase IS4-like" evidence="2">
    <location>
        <begin position="45"/>
        <end position="277"/>
    </location>
</feature>
<sequence length="310" mass="35840">MDSKALNSHGRASKNKHRDGRRDTDADWGVKRYEGKRDDGSLWDKLVKWFGYKAHLIVDTKYELPVNYKVTKASKNDSVMLKPMVEDMAKKHLELIERGEELSGDRGYDSKENNELLWKRYGIKPLLDIRDMWKDNEQTKPLYPERADNITYDYKGQLYCHCMESSQVKEMAYMGFEKERESLKYRCPAKAYGIGCKSIGYCGNSEYGRIVRVPLELDRRIFTPIARSSYAWAKKYKRRSAVERVNSRLDVSFGFENHFIRGQAKMEVRIGLAMCVMLALALGSIKNNQAEKMRSLVTSRSRGSPLEAAV</sequence>
<dbReference type="InterPro" id="IPR002559">
    <property type="entry name" value="Transposase_11"/>
</dbReference>
<dbReference type="GO" id="GO:0004803">
    <property type="term" value="F:transposase activity"/>
    <property type="evidence" value="ECO:0007669"/>
    <property type="project" value="InterPro"/>
</dbReference>
<evidence type="ECO:0000313" key="3">
    <source>
        <dbReference type="EMBL" id="PIY32265.1"/>
    </source>
</evidence>
<accession>A0A2M7PNZ5</accession>
<feature type="region of interest" description="Disordered" evidence="1">
    <location>
        <begin position="1"/>
        <end position="25"/>
    </location>
</feature>
<protein>
    <submittedName>
        <fullName evidence="3">DDE transposase</fullName>
    </submittedName>
</protein>
<dbReference type="GO" id="GO:0003677">
    <property type="term" value="F:DNA binding"/>
    <property type="evidence" value="ECO:0007669"/>
    <property type="project" value="InterPro"/>
</dbReference>
<dbReference type="PANTHER" id="PTHR33408">
    <property type="entry name" value="TRANSPOSASE"/>
    <property type="match status" value="1"/>
</dbReference>
<dbReference type="EMBL" id="PFKO01000240">
    <property type="protein sequence ID" value="PIY32265.1"/>
    <property type="molecule type" value="Genomic_DNA"/>
</dbReference>
<dbReference type="PANTHER" id="PTHR33408:SF2">
    <property type="entry name" value="TRANSPOSASE DDE DOMAIN-CONTAINING PROTEIN"/>
    <property type="match status" value="1"/>
</dbReference>
<dbReference type="GO" id="GO:0006313">
    <property type="term" value="P:DNA transposition"/>
    <property type="evidence" value="ECO:0007669"/>
    <property type="project" value="InterPro"/>
</dbReference>
<comment type="caution">
    <text evidence="3">The sequence shown here is derived from an EMBL/GenBank/DDBJ whole genome shotgun (WGS) entry which is preliminary data.</text>
</comment>
<dbReference type="Proteomes" id="UP000230646">
    <property type="component" value="Unassembled WGS sequence"/>
</dbReference>
<evidence type="ECO:0000259" key="2">
    <source>
        <dbReference type="Pfam" id="PF01609"/>
    </source>
</evidence>
<name>A0A2M7PNZ5_9BACT</name>
<dbReference type="Pfam" id="PF01609">
    <property type="entry name" value="DDE_Tnp_1"/>
    <property type="match status" value="1"/>
</dbReference>
<organism evidence="3 4">
    <name type="scientific">Candidatus Infernicultor aquiphilus</name>
    <dbReference type="NCBI Taxonomy" id="1805029"/>
    <lineage>
        <taxon>Bacteria</taxon>
        <taxon>Pseudomonadati</taxon>
        <taxon>Atribacterota</taxon>
        <taxon>Candidatus Phoenicimicrobiia</taxon>
        <taxon>Candidatus Pheonicimicrobiales</taxon>
        <taxon>Candidatus Phoenicimicrobiaceae</taxon>
        <taxon>Candidatus Infernicultor</taxon>
    </lineage>
</organism>
<proteinExistence type="predicted"/>
<gene>
    <name evidence="3" type="ORF">COZ07_06320</name>
</gene>
<dbReference type="AlphaFoldDB" id="A0A2M7PNZ5"/>
<evidence type="ECO:0000256" key="1">
    <source>
        <dbReference type="SAM" id="MobiDB-lite"/>
    </source>
</evidence>